<dbReference type="InterPro" id="IPR040086">
    <property type="entry name" value="MJ0683-like"/>
</dbReference>
<evidence type="ECO:0000256" key="1">
    <source>
        <dbReference type="ARBA" id="ARBA00022723"/>
    </source>
</evidence>
<accession>A0A075RBC4</accession>
<evidence type="ECO:0000256" key="2">
    <source>
        <dbReference type="ARBA" id="ARBA00023004"/>
    </source>
</evidence>
<protein>
    <recommendedName>
        <fullName evidence="6">Radical SAM protein</fullName>
    </recommendedName>
</protein>
<organism evidence="4 5">
    <name type="scientific">Brevibacillus laterosporus LMG 15441</name>
    <dbReference type="NCBI Taxonomy" id="1042163"/>
    <lineage>
        <taxon>Bacteria</taxon>
        <taxon>Bacillati</taxon>
        <taxon>Bacillota</taxon>
        <taxon>Bacilli</taxon>
        <taxon>Bacillales</taxon>
        <taxon>Paenibacillaceae</taxon>
        <taxon>Brevibacillus</taxon>
    </lineage>
</organism>
<dbReference type="Proteomes" id="UP000005850">
    <property type="component" value="Chromosome"/>
</dbReference>
<dbReference type="PANTHER" id="PTHR43432">
    <property type="entry name" value="SLR0285 PROTEIN"/>
    <property type="match status" value="1"/>
</dbReference>
<dbReference type="GO" id="GO:0046872">
    <property type="term" value="F:metal ion binding"/>
    <property type="evidence" value="ECO:0007669"/>
    <property type="project" value="UniProtKB-KW"/>
</dbReference>
<dbReference type="eggNOG" id="COG1533">
    <property type="taxonomic scope" value="Bacteria"/>
</dbReference>
<evidence type="ECO:0008006" key="6">
    <source>
        <dbReference type="Google" id="ProtNLM"/>
    </source>
</evidence>
<keyword evidence="3" id="KW-0411">Iron-sulfur</keyword>
<name>A0A075RBC4_BRELA</name>
<dbReference type="PANTHER" id="PTHR43432:SF4">
    <property type="entry name" value="RADICAL SAM CORE DOMAIN-CONTAINING PROTEIN"/>
    <property type="match status" value="1"/>
</dbReference>
<evidence type="ECO:0000313" key="5">
    <source>
        <dbReference type="Proteomes" id="UP000005850"/>
    </source>
</evidence>
<evidence type="ECO:0000313" key="4">
    <source>
        <dbReference type="EMBL" id="AIG26800.1"/>
    </source>
</evidence>
<dbReference type="STRING" id="1042163.BRLA_c024800"/>
<evidence type="ECO:0000256" key="3">
    <source>
        <dbReference type="ARBA" id="ARBA00023014"/>
    </source>
</evidence>
<dbReference type="HOGENOM" id="CLU_666783_0_0_9"/>
<reference evidence="4 5" key="1">
    <citation type="journal article" date="2011" name="J. Bacteriol.">
        <title>Genome sequence of Brevibacillus laterosporus LMG 15441, a pathogen of invertebrates.</title>
        <authorList>
            <person name="Djukic M."/>
            <person name="Poehlein A."/>
            <person name="Thurmer A."/>
            <person name="Daniel R."/>
        </authorList>
    </citation>
    <scope>NUCLEOTIDE SEQUENCE [LARGE SCALE GENOMIC DNA]</scope>
    <source>
        <strain evidence="4 5">LMG 15441</strain>
    </source>
</reference>
<dbReference type="EMBL" id="CP007806">
    <property type="protein sequence ID" value="AIG26800.1"/>
    <property type="molecule type" value="Genomic_DNA"/>
</dbReference>
<gene>
    <name evidence="4" type="ORF">BRLA_c024800</name>
</gene>
<keyword evidence="2" id="KW-0408">Iron</keyword>
<dbReference type="KEGG" id="blr:BRLA_c024800"/>
<dbReference type="AlphaFoldDB" id="A0A075RBC4"/>
<dbReference type="RefSeq" id="WP_003337739.1">
    <property type="nucleotide sequence ID" value="NZ_CP007806.1"/>
</dbReference>
<dbReference type="GO" id="GO:0051536">
    <property type="term" value="F:iron-sulfur cluster binding"/>
    <property type="evidence" value="ECO:0007669"/>
    <property type="project" value="UniProtKB-KW"/>
</dbReference>
<proteinExistence type="predicted"/>
<sequence length="412" mass="47153">MLMNKEISKNDYFKLANIETFSPVKGLRSDNDYLMRDYMYAVLVPDRSHPLSCVSVSNNSFSIDLWTGCSFQCSYCHVQGMIEDIGDDGKMLVQPVKRNNFSIDEIVDSLIEHPYFIANTSLISIGTSSTEPFAKGEVVDSTFDLMQAFVKRGLTNPFWIVTKYGIPSQKITDFEQITKTNRIIISLCWANAPKEIEPAQNNRFRNLEKIQHIDNISVNWYMRPFVPEWNGTPENVLHMVKYVKENYDGMIDSIVPGGLRWTEGIEYGLTEARDLEMPPIIKEDNIKSMSDDLWNYIVKVTKEYFPTTPVYYHSSCALTHALEVPSITLLQFEKQHDCSISVCPISQREKCNNAKIDDQSVYRAQAELDRVEIPVKILSLDEKNLKVETSPPLKEFTPAIKQSILRIISNSI</sequence>
<dbReference type="Gene3D" id="3.20.20.70">
    <property type="entry name" value="Aldolase class I"/>
    <property type="match status" value="1"/>
</dbReference>
<dbReference type="InterPro" id="IPR013785">
    <property type="entry name" value="Aldolase_TIM"/>
</dbReference>
<keyword evidence="1" id="KW-0479">Metal-binding</keyword>
<keyword evidence="5" id="KW-1185">Reference proteome</keyword>